<sequence length="900" mass="96128">MQEDEHVKKLWVTLLAGLLVLPILFQSSAQAATPIRIYIDGVPLVTDQAAVMIQGRTMLPLRAIFEALDAKIQWNQKTQTVTAIKNDTTIVLKIGSKVATINNKAVSLDVPGKNLKGRTMVPVRFVGEALGQEVGWNSKTQTVTITSDNSNGGNGSVNPVSYVTVKDVGDAGDGRDLQVSFSKSTNESLVDHYRVLVVKAANTFNFNLSDALRVSSANYSTVLPTGADPVVKLTANSRDVDGNLIGSKQAYVAYVLAVGKGNNASALSSASSTITLDNVTYVAATTDVKASDVNNYGDGRDLSISFTRPSSDSNIASYRVLVVKTKDISKFDLAAANNVSSQNYTTIYKSGGSTQTSALTSSSRDTSGELIKSNVPYTIYVLSVSSNSSVASNKLSSGSSSITLSVGSITSPVITAVEDINDYGDGRDLRVSFTKLSDESKISSYRIFVVKASNYSNFNLTKANAVSSSNYTQVNKTGYNISQVLSSGARDIDGVTVRNGVSYRVFVMAIGSGNNAGSNELSSASQAITLLNSNNVGTVSSLYVSDVNDYGDGRDLRVSYTRASEESNISSYRIMVVPIDYYGNNFSLSDANNVSSSYYTTVSKGYNYNEVLSSNARDVRGDLIKNSKQYRVYVLSVSNGSYSVSNALSSSSSTITLANGNSVGKISGLSVSDDNDYGDGRDLRVSFTKAADDSNISSYRIIVVPTSSGTLSLSEASNLGSNRYTEVSRGSNYYNQTLSANTLDINGNKIQNGVSYRVYVLSVGYGSYYGNNVLSDASTITLSSTQIASVTNVTYTQIGINGDGRDIQVNFDIPNENNILEYRIMVVPSNLGFGEGDAIKETDYTRVTRTGYNISQQLIAGTKDVNGARIVSGQPYRIFILSVPKSGSNYALSRSVDVKI</sequence>
<organism evidence="2 3">
    <name type="scientific">Paenibacillus anaericanus</name>
    <dbReference type="NCBI Taxonomy" id="170367"/>
    <lineage>
        <taxon>Bacteria</taxon>
        <taxon>Bacillati</taxon>
        <taxon>Bacillota</taxon>
        <taxon>Bacilli</taxon>
        <taxon>Bacillales</taxon>
        <taxon>Paenibacillaceae</taxon>
        <taxon>Paenibacillus</taxon>
    </lineage>
</organism>
<feature type="domain" description="Copper amine oxidase-like N-terminal" evidence="1">
    <location>
        <begin position="39"/>
        <end position="145"/>
    </location>
</feature>
<dbReference type="EMBL" id="RZNY01000013">
    <property type="protein sequence ID" value="RUT45173.1"/>
    <property type="molecule type" value="Genomic_DNA"/>
</dbReference>
<dbReference type="Gene3D" id="3.30.457.10">
    <property type="entry name" value="Copper amine oxidase-like, N-terminal domain"/>
    <property type="match status" value="1"/>
</dbReference>
<protein>
    <submittedName>
        <fullName evidence="2">Copper amine oxidase N-terminal domain-containing protein</fullName>
    </submittedName>
</protein>
<reference evidence="2 3" key="1">
    <citation type="submission" date="2018-12" db="EMBL/GenBank/DDBJ databases">
        <authorList>
            <person name="Sun L."/>
            <person name="Chen Z."/>
        </authorList>
    </citation>
    <scope>NUCLEOTIDE SEQUENCE [LARGE SCALE GENOMIC DNA]</scope>
    <source>
        <strain evidence="2 3">DSM 15890</strain>
    </source>
</reference>
<dbReference type="Pfam" id="PF07833">
    <property type="entry name" value="Cu_amine_oxidN1"/>
    <property type="match status" value="1"/>
</dbReference>
<name>A0A433Y6Z9_9BACL</name>
<dbReference type="InterPro" id="IPR036582">
    <property type="entry name" value="Mao_N_sf"/>
</dbReference>
<gene>
    <name evidence="2" type="ORF">EJP82_15955</name>
</gene>
<proteinExistence type="predicted"/>
<comment type="caution">
    <text evidence="2">The sequence shown here is derived from an EMBL/GenBank/DDBJ whole genome shotgun (WGS) entry which is preliminary data.</text>
</comment>
<evidence type="ECO:0000313" key="3">
    <source>
        <dbReference type="Proteomes" id="UP000279446"/>
    </source>
</evidence>
<accession>A0A433Y6Z9</accession>
<keyword evidence="3" id="KW-1185">Reference proteome</keyword>
<dbReference type="InterPro" id="IPR012854">
    <property type="entry name" value="Cu_amine_oxidase-like_N"/>
</dbReference>
<dbReference type="Proteomes" id="UP000279446">
    <property type="component" value="Unassembled WGS sequence"/>
</dbReference>
<evidence type="ECO:0000259" key="1">
    <source>
        <dbReference type="Pfam" id="PF07833"/>
    </source>
</evidence>
<evidence type="ECO:0000313" key="2">
    <source>
        <dbReference type="EMBL" id="RUT45173.1"/>
    </source>
</evidence>
<dbReference type="OrthoDB" id="2663921at2"/>
<dbReference type="AlphaFoldDB" id="A0A433Y6Z9"/>
<dbReference type="SUPFAM" id="SSF55383">
    <property type="entry name" value="Copper amine oxidase, domain N"/>
    <property type="match status" value="1"/>
</dbReference>